<name>A0A6P5EJS1_ANACO</name>
<dbReference type="FunFam" id="1.20.120.290:FF:000005">
    <property type="entry name" value="ECA1 (ER-TYPE CA2+-ATPASE 1)"/>
    <property type="match status" value="1"/>
</dbReference>
<dbReference type="GO" id="GO:0009767">
    <property type="term" value="P:photosynthetic electron transport chain"/>
    <property type="evidence" value="ECO:0007669"/>
    <property type="project" value="TreeGrafter"/>
</dbReference>
<dbReference type="SUPFAM" id="SSF101112">
    <property type="entry name" value="Oxygen-evolving enhancer protein 3"/>
    <property type="match status" value="1"/>
</dbReference>
<keyword evidence="6" id="KW-0472">Membrane</keyword>
<proteinExistence type="inferred from homology"/>
<dbReference type="Pfam" id="PF05757">
    <property type="entry name" value="PsbQ"/>
    <property type="match status" value="1"/>
</dbReference>
<evidence type="ECO:0000313" key="9">
    <source>
        <dbReference type="RefSeq" id="XP_020083639.1"/>
    </source>
</evidence>
<evidence type="ECO:0000256" key="5">
    <source>
        <dbReference type="ARBA" id="ARBA00023078"/>
    </source>
</evidence>
<keyword evidence="2" id="KW-0150">Chloroplast</keyword>
<keyword evidence="5" id="KW-0793">Thylakoid</keyword>
<dbReference type="AlphaFoldDB" id="A0A6P5EJS1"/>
<evidence type="ECO:0000256" key="3">
    <source>
        <dbReference type="ARBA" id="ARBA00022640"/>
    </source>
</evidence>
<evidence type="ECO:0000256" key="1">
    <source>
        <dbReference type="ARBA" id="ARBA00004334"/>
    </source>
</evidence>
<protein>
    <submittedName>
        <fullName evidence="9">Photosynthetic NDH subunit of lumenal location 3, chloroplastic-like</fullName>
    </submittedName>
</protein>
<organism evidence="8 9">
    <name type="scientific">Ananas comosus</name>
    <name type="common">Pineapple</name>
    <name type="synonym">Ananas ananas</name>
    <dbReference type="NCBI Taxonomy" id="4615"/>
    <lineage>
        <taxon>Eukaryota</taxon>
        <taxon>Viridiplantae</taxon>
        <taxon>Streptophyta</taxon>
        <taxon>Embryophyta</taxon>
        <taxon>Tracheophyta</taxon>
        <taxon>Spermatophyta</taxon>
        <taxon>Magnoliopsida</taxon>
        <taxon>Liliopsida</taxon>
        <taxon>Poales</taxon>
        <taxon>Bromeliaceae</taxon>
        <taxon>Bromelioideae</taxon>
        <taxon>Ananas</taxon>
    </lineage>
</organism>
<dbReference type="Proteomes" id="UP000515123">
    <property type="component" value="Linkage group 3"/>
</dbReference>
<evidence type="ECO:0000313" key="8">
    <source>
        <dbReference type="Proteomes" id="UP000515123"/>
    </source>
</evidence>
<reference evidence="8" key="1">
    <citation type="journal article" date="2015" name="Nat. Genet.">
        <title>The pineapple genome and the evolution of CAM photosynthesis.</title>
        <authorList>
            <person name="Ming R."/>
            <person name="VanBuren R."/>
            <person name="Wai C.M."/>
            <person name="Tang H."/>
            <person name="Schatz M.C."/>
            <person name="Bowers J.E."/>
            <person name="Lyons E."/>
            <person name="Wang M.L."/>
            <person name="Chen J."/>
            <person name="Biggers E."/>
            <person name="Zhang J."/>
            <person name="Huang L."/>
            <person name="Zhang L."/>
            <person name="Miao W."/>
            <person name="Zhang J."/>
            <person name="Ye Z."/>
            <person name="Miao C."/>
            <person name="Lin Z."/>
            <person name="Wang H."/>
            <person name="Zhou H."/>
            <person name="Yim W.C."/>
            <person name="Priest H.D."/>
            <person name="Zheng C."/>
            <person name="Woodhouse M."/>
            <person name="Edger P.P."/>
            <person name="Guyot R."/>
            <person name="Guo H.B."/>
            <person name="Guo H."/>
            <person name="Zheng G."/>
            <person name="Singh R."/>
            <person name="Sharma A."/>
            <person name="Min X."/>
            <person name="Zheng Y."/>
            <person name="Lee H."/>
            <person name="Gurtowski J."/>
            <person name="Sedlazeck F.J."/>
            <person name="Harkess A."/>
            <person name="McKain M.R."/>
            <person name="Liao Z."/>
            <person name="Fang J."/>
            <person name="Liu J."/>
            <person name="Zhang X."/>
            <person name="Zhang Q."/>
            <person name="Hu W."/>
            <person name="Qin Y."/>
            <person name="Wang K."/>
            <person name="Chen L.Y."/>
            <person name="Shirley N."/>
            <person name="Lin Y.R."/>
            <person name="Liu L.Y."/>
            <person name="Hernandez A.G."/>
            <person name="Wright C.L."/>
            <person name="Bulone V."/>
            <person name="Tuskan G.A."/>
            <person name="Heath K."/>
            <person name="Zee F."/>
            <person name="Moore P.H."/>
            <person name="Sunkar R."/>
            <person name="Leebens-Mack J.H."/>
            <person name="Mockler T."/>
            <person name="Bennetzen J.L."/>
            <person name="Freeling M."/>
            <person name="Sankoff D."/>
            <person name="Paterson A.H."/>
            <person name="Zhu X."/>
            <person name="Yang X."/>
            <person name="Smith J.A."/>
            <person name="Cushman J.C."/>
            <person name="Paull R.E."/>
            <person name="Yu Q."/>
        </authorList>
    </citation>
    <scope>NUCLEOTIDE SEQUENCE [LARGE SCALE GENOMIC DNA]</scope>
    <source>
        <strain evidence="8">cv. F153</strain>
    </source>
</reference>
<dbReference type="GO" id="GO:0019898">
    <property type="term" value="C:extrinsic component of membrane"/>
    <property type="evidence" value="ECO:0007669"/>
    <property type="project" value="InterPro"/>
</dbReference>
<evidence type="ECO:0000256" key="7">
    <source>
        <dbReference type="ARBA" id="ARBA00035649"/>
    </source>
</evidence>
<dbReference type="InterPro" id="IPR054099">
    <property type="entry name" value="PSII_PsbQ_pln"/>
</dbReference>
<dbReference type="PANTHER" id="PTHR33399">
    <property type="entry name" value="OXYGEN-EVOLVING ENHANCER PROTEIN 3-1, CHLOROPLASTIC"/>
    <property type="match status" value="1"/>
</dbReference>
<keyword evidence="8" id="KW-1185">Reference proteome</keyword>
<dbReference type="GeneID" id="109707013"/>
<comment type="subcellular location">
    <subcellularLocation>
        <location evidence="1">Plastid</location>
        <location evidence="1">Chloroplast thylakoid membrane</location>
    </subcellularLocation>
</comment>
<accession>A0A6P5EJS1</accession>
<dbReference type="InterPro" id="IPR008797">
    <property type="entry name" value="PSII_PsbQ"/>
</dbReference>
<dbReference type="InterPro" id="IPR023222">
    <property type="entry name" value="PsbQ-like_dom_sf"/>
</dbReference>
<reference evidence="9" key="2">
    <citation type="submission" date="2025-08" db="UniProtKB">
        <authorList>
            <consortium name="RefSeq"/>
        </authorList>
    </citation>
    <scope>IDENTIFICATION</scope>
    <source>
        <tissue evidence="9">Leaf</tissue>
    </source>
</reference>
<dbReference type="GO" id="GO:0009535">
    <property type="term" value="C:chloroplast thylakoid membrane"/>
    <property type="evidence" value="ECO:0007669"/>
    <property type="project" value="UniProtKB-SubCell"/>
</dbReference>
<keyword evidence="3" id="KW-0934">Plastid</keyword>
<dbReference type="GO" id="GO:0005509">
    <property type="term" value="F:calcium ion binding"/>
    <property type="evidence" value="ECO:0007669"/>
    <property type="project" value="InterPro"/>
</dbReference>
<dbReference type="Gene3D" id="1.20.120.290">
    <property type="entry name" value="Oxygen-evolving enhancer protein 3 (PsbQ), four-helix up-down bundle"/>
    <property type="match status" value="1"/>
</dbReference>
<comment type="similarity">
    <text evidence="7">Belongs to the PsbQ family.</text>
</comment>
<gene>
    <name evidence="9" type="primary">LOC109707013</name>
</gene>
<evidence type="ECO:0000256" key="6">
    <source>
        <dbReference type="ARBA" id="ARBA00023136"/>
    </source>
</evidence>
<dbReference type="PANTHER" id="PTHR33399:SF8">
    <property type="entry name" value="OS04G0522800 PROTEIN"/>
    <property type="match status" value="1"/>
</dbReference>
<sequence length="120" mass="13788">MEGKEWEGCVCRMRKCVSELLSMEEDLIDDDDEESEDSWDIIGRDLRLKAAFLYCDLSRVIASARDEHKMALTDLGNKLFHFMEELDHAVKSRSVSLTQICYSDTTRALKELVSALQSSY</sequence>
<dbReference type="GO" id="GO:0009654">
    <property type="term" value="C:photosystem II oxygen evolving complex"/>
    <property type="evidence" value="ECO:0007669"/>
    <property type="project" value="InterPro"/>
</dbReference>
<evidence type="ECO:0000256" key="2">
    <source>
        <dbReference type="ARBA" id="ARBA00022528"/>
    </source>
</evidence>
<keyword evidence="4" id="KW-0809">Transit peptide</keyword>
<dbReference type="OrthoDB" id="783722at2759"/>
<dbReference type="RefSeq" id="XP_020083639.1">
    <property type="nucleotide sequence ID" value="XM_020228050.1"/>
</dbReference>
<evidence type="ECO:0000256" key="4">
    <source>
        <dbReference type="ARBA" id="ARBA00022946"/>
    </source>
</evidence>